<gene>
    <name evidence="4" type="ORF">BN12_10099</name>
</gene>
<keyword evidence="2" id="KW-0472">Membrane</keyword>
<protein>
    <recommendedName>
        <fullName evidence="3">Putative Flp pilus-assembly TadG-like N-terminal domain-containing protein</fullName>
    </recommendedName>
</protein>
<comment type="caution">
    <text evidence="4">The sequence shown here is derived from an EMBL/GenBank/DDBJ whole genome shotgun (WGS) entry which is preliminary data.</text>
</comment>
<reference evidence="4 5" key="1">
    <citation type="journal article" date="2013" name="ISME J.">
        <title>A metabolic model for members of the genus Tetrasphaera involved in enhanced biological phosphorus removal.</title>
        <authorList>
            <person name="Kristiansen R."/>
            <person name="Nguyen H.T.T."/>
            <person name="Saunders A.M."/>
            <person name="Nielsen J.L."/>
            <person name="Wimmer R."/>
            <person name="Le V.Q."/>
            <person name="McIlroy S.J."/>
            <person name="Petrovski S."/>
            <person name="Seviour R.J."/>
            <person name="Calteau A."/>
            <person name="Nielsen K.L."/>
            <person name="Nielsen P.H."/>
        </authorList>
    </citation>
    <scope>NUCLEOTIDE SEQUENCE [LARGE SCALE GENOMIC DNA]</scope>
    <source>
        <strain evidence="4 5">T1-X7</strain>
    </source>
</reference>
<organism evidence="4 5">
    <name type="scientific">Nostocoides japonicum T1-X7</name>
    <dbReference type="NCBI Taxonomy" id="1194083"/>
    <lineage>
        <taxon>Bacteria</taxon>
        <taxon>Bacillati</taxon>
        <taxon>Actinomycetota</taxon>
        <taxon>Actinomycetes</taxon>
        <taxon>Micrococcales</taxon>
        <taxon>Intrasporangiaceae</taxon>
        <taxon>Nostocoides</taxon>
    </lineage>
</organism>
<keyword evidence="2" id="KW-0812">Transmembrane</keyword>
<evidence type="ECO:0000313" key="4">
    <source>
        <dbReference type="EMBL" id="CCH75952.1"/>
    </source>
</evidence>
<evidence type="ECO:0000259" key="3">
    <source>
        <dbReference type="Pfam" id="PF13400"/>
    </source>
</evidence>
<evidence type="ECO:0000256" key="2">
    <source>
        <dbReference type="SAM" id="Phobius"/>
    </source>
</evidence>
<evidence type="ECO:0000256" key="1">
    <source>
        <dbReference type="SAM" id="MobiDB-lite"/>
    </source>
</evidence>
<feature type="region of interest" description="Disordered" evidence="1">
    <location>
        <begin position="1"/>
        <end position="27"/>
    </location>
</feature>
<dbReference type="STRING" id="1194083.BN12_10099"/>
<keyword evidence="2" id="KW-1133">Transmembrane helix</keyword>
<dbReference type="AlphaFoldDB" id="A0A077LTW2"/>
<dbReference type="RefSeq" id="WP_235432259.1">
    <property type="nucleotide sequence ID" value="NZ_HF570958.1"/>
</dbReference>
<evidence type="ECO:0000313" key="5">
    <source>
        <dbReference type="Proteomes" id="UP000035721"/>
    </source>
</evidence>
<sequence>MLGLNARHGRRVTTLTQRSSHTSRRLDDGERGSITIWIVTAGFIMIVLVGMAVDLGGQVYGQQHARDTARQAARAGGQQLQAAPAIRGEGAFADTSRAVQAARTYLAASDVTGTATVSGGDTITVTTSDVYTTKFLSIIGINRITVTGRAQATITRALEGVQR</sequence>
<accession>A0A077LTW2</accession>
<proteinExistence type="predicted"/>
<keyword evidence="5" id="KW-1185">Reference proteome</keyword>
<dbReference type="EMBL" id="CAJB01000001">
    <property type="protein sequence ID" value="CCH75952.1"/>
    <property type="molecule type" value="Genomic_DNA"/>
</dbReference>
<feature type="domain" description="Putative Flp pilus-assembly TadG-like N-terminal" evidence="3">
    <location>
        <begin position="32"/>
        <end position="79"/>
    </location>
</feature>
<dbReference type="Proteomes" id="UP000035721">
    <property type="component" value="Unassembled WGS sequence"/>
</dbReference>
<feature type="transmembrane region" description="Helical" evidence="2">
    <location>
        <begin position="34"/>
        <end position="56"/>
    </location>
</feature>
<dbReference type="Pfam" id="PF13400">
    <property type="entry name" value="Tad"/>
    <property type="match status" value="1"/>
</dbReference>
<dbReference type="InterPro" id="IPR028087">
    <property type="entry name" value="Tad_N"/>
</dbReference>
<name>A0A077LTW2_9MICO</name>